<keyword evidence="1" id="KW-1185">Reference proteome</keyword>
<evidence type="ECO:0000313" key="2">
    <source>
        <dbReference type="WBParaSite" id="Hba_20671"/>
    </source>
</evidence>
<dbReference type="Proteomes" id="UP000095283">
    <property type="component" value="Unplaced"/>
</dbReference>
<evidence type="ECO:0000313" key="1">
    <source>
        <dbReference type="Proteomes" id="UP000095283"/>
    </source>
</evidence>
<name>A0A1I7XTL4_HETBA</name>
<accession>A0A1I7XTL4</accession>
<dbReference type="WBParaSite" id="Hba_20671">
    <property type="protein sequence ID" value="Hba_20671"/>
    <property type="gene ID" value="Hba_20671"/>
</dbReference>
<organism evidence="1 2">
    <name type="scientific">Heterorhabditis bacteriophora</name>
    <name type="common">Entomopathogenic nematode worm</name>
    <dbReference type="NCBI Taxonomy" id="37862"/>
    <lineage>
        <taxon>Eukaryota</taxon>
        <taxon>Metazoa</taxon>
        <taxon>Ecdysozoa</taxon>
        <taxon>Nematoda</taxon>
        <taxon>Chromadorea</taxon>
        <taxon>Rhabditida</taxon>
        <taxon>Rhabditina</taxon>
        <taxon>Rhabditomorpha</taxon>
        <taxon>Strongyloidea</taxon>
        <taxon>Heterorhabditidae</taxon>
        <taxon>Heterorhabditis</taxon>
    </lineage>
</organism>
<dbReference type="AlphaFoldDB" id="A0A1I7XTL4"/>
<sequence length="83" mass="9281">MWNDPQSAVPMSRSLNEPAFQYPDSVIGIGDSSSSTNSSAPSTPALPLGNRIKIYLAVSIKIKQFFLKIYSFPRNYVRISIYH</sequence>
<reference evidence="2" key="1">
    <citation type="submission" date="2016-11" db="UniProtKB">
        <authorList>
            <consortium name="WormBaseParasite"/>
        </authorList>
    </citation>
    <scope>IDENTIFICATION</scope>
</reference>
<protein>
    <submittedName>
        <fullName evidence="2">Uncharacterized protein</fullName>
    </submittedName>
</protein>
<proteinExistence type="predicted"/>